<evidence type="ECO:0000259" key="2">
    <source>
        <dbReference type="Pfam" id="PF01471"/>
    </source>
</evidence>
<protein>
    <submittedName>
        <fullName evidence="4">Lytic murein transglycosylase</fullName>
    </submittedName>
</protein>
<organism evidence="4 5">
    <name type="scientific">Hyphomicrobium album</name>
    <dbReference type="NCBI Taxonomy" id="2665159"/>
    <lineage>
        <taxon>Bacteria</taxon>
        <taxon>Pseudomonadati</taxon>
        <taxon>Pseudomonadota</taxon>
        <taxon>Alphaproteobacteria</taxon>
        <taxon>Hyphomicrobiales</taxon>
        <taxon>Hyphomicrobiaceae</taxon>
        <taxon>Hyphomicrobium</taxon>
    </lineage>
</organism>
<dbReference type="NCBIfam" id="TIGR02283">
    <property type="entry name" value="MltB_2"/>
    <property type="match status" value="1"/>
</dbReference>
<dbReference type="InterPro" id="IPR011970">
    <property type="entry name" value="MltB_2"/>
</dbReference>
<gene>
    <name evidence="4" type="ORF">GIW81_08720</name>
</gene>
<dbReference type="GO" id="GO:0009253">
    <property type="term" value="P:peptidoglycan catabolic process"/>
    <property type="evidence" value="ECO:0007669"/>
    <property type="project" value="TreeGrafter"/>
</dbReference>
<evidence type="ECO:0000313" key="4">
    <source>
        <dbReference type="EMBL" id="MTD94415.1"/>
    </source>
</evidence>
<dbReference type="InterPro" id="IPR002477">
    <property type="entry name" value="Peptidoglycan-bd-like"/>
</dbReference>
<dbReference type="InterPro" id="IPR036365">
    <property type="entry name" value="PGBD-like_sf"/>
</dbReference>
<dbReference type="Gene3D" id="1.10.530.10">
    <property type="match status" value="1"/>
</dbReference>
<dbReference type="Proteomes" id="UP000440694">
    <property type="component" value="Unassembled WGS sequence"/>
</dbReference>
<dbReference type="AlphaFoldDB" id="A0A6I3KFP5"/>
<keyword evidence="5" id="KW-1185">Reference proteome</keyword>
<feature type="domain" description="Peptidoglycan binding-like" evidence="2">
    <location>
        <begin position="362"/>
        <end position="415"/>
    </location>
</feature>
<dbReference type="InterPro" id="IPR023346">
    <property type="entry name" value="Lysozyme-like_dom_sf"/>
</dbReference>
<dbReference type="PANTHER" id="PTHR30163:SF8">
    <property type="entry name" value="LYTIC MUREIN TRANSGLYCOSYLASE"/>
    <property type="match status" value="1"/>
</dbReference>
<dbReference type="Pfam" id="PF13406">
    <property type="entry name" value="SLT_2"/>
    <property type="match status" value="1"/>
</dbReference>
<proteinExistence type="predicted"/>
<dbReference type="Gene3D" id="1.10.101.10">
    <property type="entry name" value="PGBD-like superfamily/PGBD"/>
    <property type="match status" value="1"/>
</dbReference>
<dbReference type="Gene3D" id="1.10.8.350">
    <property type="entry name" value="Bacterial muramidase"/>
    <property type="match status" value="1"/>
</dbReference>
<sequence>MTQAPPTEAAPAVAPVAQETGGVSSHATHPKKRPPYPPAKENCRNTENFEAWKARFRKEAAARGVSRQSIAIVDATPLATNIIGRDRKQGAIFVMTFLDFQTKLATPNRVQSSKRKVTEHRATFERAGKEFGVPASVITGFWALESDFGAGMGKLPILPSLVALAYDCRRGEMFTEELIAALQIMDRGDMSPSGMIGSWAGEIGQTQFLPTRYLDYAIDYDGDGRINLFSNDDDVIGSTANYMKNLGWRPNEPWIEEVRVTGDLPWDKADLAIKLPRSQWAQWGIQYPDGSPVPADNLTASLLLPMGRNGPAFLAYPNFDIYTEWNNSLSYATTAAYLATRIDGAGAMSRGRGDTNGLDAAQTKELQQILARRGYDVGKIDGLAGAKTRAAVKDMQIKLGLPADSYATPELLYALRSGG</sequence>
<dbReference type="InterPro" id="IPR031304">
    <property type="entry name" value="SLT_2"/>
</dbReference>
<accession>A0A6I3KFP5</accession>
<feature type="region of interest" description="Disordered" evidence="1">
    <location>
        <begin position="1"/>
        <end position="42"/>
    </location>
</feature>
<dbReference type="InterPro" id="IPR043426">
    <property type="entry name" value="MltB-like"/>
</dbReference>
<evidence type="ECO:0000259" key="3">
    <source>
        <dbReference type="Pfam" id="PF13406"/>
    </source>
</evidence>
<dbReference type="EMBL" id="WMBQ01000001">
    <property type="protein sequence ID" value="MTD94415.1"/>
    <property type="molecule type" value="Genomic_DNA"/>
</dbReference>
<feature type="domain" description="Transglycosylase SLT" evidence="3">
    <location>
        <begin position="48"/>
        <end position="339"/>
    </location>
</feature>
<reference evidence="4 5" key="1">
    <citation type="submission" date="2019-11" db="EMBL/GenBank/DDBJ databases">
        <title>Identification of a novel strain.</title>
        <authorList>
            <person name="Xu Q."/>
            <person name="Wang G."/>
        </authorList>
    </citation>
    <scope>NUCLEOTIDE SEQUENCE [LARGE SCALE GENOMIC DNA]</scope>
    <source>
        <strain evidence="5">xq</strain>
    </source>
</reference>
<feature type="compositionally biased region" description="Low complexity" evidence="1">
    <location>
        <begin position="1"/>
        <end position="19"/>
    </location>
</feature>
<dbReference type="InterPro" id="IPR036366">
    <property type="entry name" value="PGBDSf"/>
</dbReference>
<comment type="caution">
    <text evidence="4">The sequence shown here is derived from an EMBL/GenBank/DDBJ whole genome shotgun (WGS) entry which is preliminary data.</text>
</comment>
<name>A0A6I3KFP5_9HYPH</name>
<dbReference type="Pfam" id="PF01471">
    <property type="entry name" value="PG_binding_1"/>
    <property type="match status" value="1"/>
</dbReference>
<dbReference type="SUPFAM" id="SSF53955">
    <property type="entry name" value="Lysozyme-like"/>
    <property type="match status" value="1"/>
</dbReference>
<dbReference type="GO" id="GO:0008933">
    <property type="term" value="F:peptidoglycan lytic transglycosylase activity"/>
    <property type="evidence" value="ECO:0007669"/>
    <property type="project" value="TreeGrafter"/>
</dbReference>
<evidence type="ECO:0000256" key="1">
    <source>
        <dbReference type="SAM" id="MobiDB-lite"/>
    </source>
</evidence>
<dbReference type="SUPFAM" id="SSF47090">
    <property type="entry name" value="PGBD-like"/>
    <property type="match status" value="1"/>
</dbReference>
<evidence type="ECO:0000313" key="5">
    <source>
        <dbReference type="Proteomes" id="UP000440694"/>
    </source>
</evidence>
<dbReference type="PANTHER" id="PTHR30163">
    <property type="entry name" value="MEMBRANE-BOUND LYTIC MUREIN TRANSGLYCOSYLASE B"/>
    <property type="match status" value="1"/>
</dbReference>